<feature type="domain" description="Transcription regulator TrmB N-terminal" evidence="2">
    <location>
        <begin position="69"/>
        <end position="135"/>
    </location>
</feature>
<proteinExistence type="predicted"/>
<feature type="compositionally biased region" description="Acidic residues" evidence="1">
    <location>
        <begin position="187"/>
        <end position="203"/>
    </location>
</feature>
<dbReference type="Proteomes" id="UP000546257">
    <property type="component" value="Unassembled WGS sequence"/>
</dbReference>
<sequence length="203" mass="21793">MTTDEPADDHDAERTDDTGADEGIGIDVSSEDGESGVGARERLEREADRAVSEFDEGLVDLLAWLLDTETRARIYVYLRQQPGSTSEEVANGTGLYPSTVREALADLHDEGTVTRRKREHDGAGNNPYEYTAIAPSDLVRNVAEQVQSELNTVFNLDNRLGGDDEAASGGDEAPVSITVDEKHTAEDADDAGAADDDHDNSAA</sequence>
<organism evidence="3 4">
    <name type="scientific">Halobellus ruber</name>
    <dbReference type="NCBI Taxonomy" id="2761102"/>
    <lineage>
        <taxon>Archaea</taxon>
        <taxon>Methanobacteriati</taxon>
        <taxon>Methanobacteriota</taxon>
        <taxon>Stenosarchaea group</taxon>
        <taxon>Halobacteria</taxon>
        <taxon>Halobacteriales</taxon>
        <taxon>Haloferacaceae</taxon>
        <taxon>Halobellus</taxon>
    </lineage>
</organism>
<name>A0A7J9SLV4_9EURY</name>
<evidence type="ECO:0000256" key="1">
    <source>
        <dbReference type="SAM" id="MobiDB-lite"/>
    </source>
</evidence>
<dbReference type="InterPro" id="IPR036388">
    <property type="entry name" value="WH-like_DNA-bd_sf"/>
</dbReference>
<dbReference type="Pfam" id="PF01978">
    <property type="entry name" value="TrmB"/>
    <property type="match status" value="1"/>
</dbReference>
<keyword evidence="4" id="KW-1185">Reference proteome</keyword>
<feature type="compositionally biased region" description="Basic and acidic residues" evidence="1">
    <location>
        <begin position="39"/>
        <end position="50"/>
    </location>
</feature>
<dbReference type="AlphaFoldDB" id="A0A7J9SLV4"/>
<dbReference type="CDD" id="cd00090">
    <property type="entry name" value="HTH_ARSR"/>
    <property type="match status" value="1"/>
</dbReference>
<gene>
    <name evidence="3" type="ORF">H5V44_14675</name>
</gene>
<reference evidence="3 4" key="1">
    <citation type="submission" date="2020-08" db="EMBL/GenBank/DDBJ databases">
        <authorList>
            <person name="Seo M.-J."/>
        </authorList>
    </citation>
    <scope>NUCLEOTIDE SEQUENCE [LARGE SCALE GENOMIC DNA]</scope>
    <source>
        <strain evidence="3 4">MBLA0160</strain>
    </source>
</reference>
<dbReference type="RefSeq" id="WP_185193892.1">
    <property type="nucleotide sequence ID" value="NZ_JACKXD010000006.1"/>
</dbReference>
<accession>A0A7J9SLV4</accession>
<dbReference type="InterPro" id="IPR002831">
    <property type="entry name" value="Tscrpt_reg_TrmB_N"/>
</dbReference>
<comment type="caution">
    <text evidence="3">The sequence shown here is derived from an EMBL/GenBank/DDBJ whole genome shotgun (WGS) entry which is preliminary data.</text>
</comment>
<feature type="region of interest" description="Disordered" evidence="1">
    <location>
        <begin position="157"/>
        <end position="203"/>
    </location>
</feature>
<dbReference type="SUPFAM" id="SSF46785">
    <property type="entry name" value="Winged helix' DNA-binding domain"/>
    <property type="match status" value="1"/>
</dbReference>
<dbReference type="Gene3D" id="1.10.10.10">
    <property type="entry name" value="Winged helix-like DNA-binding domain superfamily/Winged helix DNA-binding domain"/>
    <property type="match status" value="1"/>
</dbReference>
<protein>
    <submittedName>
        <fullName evidence="3">Winged helix-turn-helix transcriptional regulator</fullName>
    </submittedName>
</protein>
<feature type="region of interest" description="Disordered" evidence="1">
    <location>
        <begin position="1"/>
        <end position="50"/>
    </location>
</feature>
<evidence type="ECO:0000313" key="4">
    <source>
        <dbReference type="Proteomes" id="UP000546257"/>
    </source>
</evidence>
<dbReference type="EMBL" id="JACKXD010000006">
    <property type="protein sequence ID" value="MBB6647512.1"/>
    <property type="molecule type" value="Genomic_DNA"/>
</dbReference>
<evidence type="ECO:0000313" key="3">
    <source>
        <dbReference type="EMBL" id="MBB6647512.1"/>
    </source>
</evidence>
<evidence type="ECO:0000259" key="2">
    <source>
        <dbReference type="Pfam" id="PF01978"/>
    </source>
</evidence>
<dbReference type="InterPro" id="IPR036390">
    <property type="entry name" value="WH_DNA-bd_sf"/>
</dbReference>
<dbReference type="InterPro" id="IPR011991">
    <property type="entry name" value="ArsR-like_HTH"/>
</dbReference>